<evidence type="ECO:0000256" key="1">
    <source>
        <dbReference type="ARBA" id="ARBA00022723"/>
    </source>
</evidence>
<gene>
    <name evidence="8" type="ORF">NSCI0253_LOCUS44279</name>
</gene>
<evidence type="ECO:0000256" key="6">
    <source>
        <dbReference type="SAM" id="Phobius"/>
    </source>
</evidence>
<feature type="region of interest" description="Disordered" evidence="5">
    <location>
        <begin position="265"/>
        <end position="287"/>
    </location>
</feature>
<dbReference type="Pfam" id="PF13639">
    <property type="entry name" value="zf-RING_2"/>
    <property type="match status" value="1"/>
</dbReference>
<sequence>MWELTKATGALIVCAAVSFAVALGFVAFEIALLRTPVARRPVPRQNPCLNGKQQKMIASIGTLLTGSGLSCLMAGMGLCTPLSPLLICCIAWILALSSALCLRVGDWVLWISMPLALNVTSAVLWAESLPGSVADALLADGSILILQMLILVVAHRTLRLQISRTLHAPVVHTLPDPPVTLLRPSEMPVSAEFLEQHFPSTVTTTEPTCVVCLLQILESEPCRRLQCDHLYHTCCIDQWWMHKNDRVLDCPSCRQRQVLHMNVAEGPPEQPDVDSEDSMFEESVLEV</sequence>
<feature type="transmembrane region" description="Helical" evidence="6">
    <location>
        <begin position="56"/>
        <end position="76"/>
    </location>
</feature>
<feature type="transmembrane region" description="Helical" evidence="6">
    <location>
        <begin position="6"/>
        <end position="35"/>
    </location>
</feature>
<dbReference type="AlphaFoldDB" id="A0A7S1AZC8"/>
<feature type="transmembrane region" description="Helical" evidence="6">
    <location>
        <begin position="132"/>
        <end position="154"/>
    </location>
</feature>
<dbReference type="PANTHER" id="PTHR45969:SF69">
    <property type="entry name" value="FINGER DOMAIN PROTEIN, PUTATIVE (AFU_ORTHOLOGUE AFUA_3G12190)-RELATED"/>
    <property type="match status" value="1"/>
</dbReference>
<keyword evidence="2 4" id="KW-0863">Zinc-finger</keyword>
<dbReference type="SMART" id="SM00184">
    <property type="entry name" value="RING"/>
    <property type="match status" value="1"/>
</dbReference>
<dbReference type="GO" id="GO:0061630">
    <property type="term" value="F:ubiquitin protein ligase activity"/>
    <property type="evidence" value="ECO:0007669"/>
    <property type="project" value="TreeGrafter"/>
</dbReference>
<evidence type="ECO:0000256" key="5">
    <source>
        <dbReference type="SAM" id="MobiDB-lite"/>
    </source>
</evidence>
<dbReference type="CDD" id="cd16448">
    <property type="entry name" value="RING-H2"/>
    <property type="match status" value="1"/>
</dbReference>
<keyword evidence="6" id="KW-0472">Membrane</keyword>
<keyword evidence="6" id="KW-0812">Transmembrane</keyword>
<reference evidence="8" key="1">
    <citation type="submission" date="2021-01" db="EMBL/GenBank/DDBJ databases">
        <authorList>
            <person name="Corre E."/>
            <person name="Pelletier E."/>
            <person name="Niang G."/>
            <person name="Scheremetjew M."/>
            <person name="Finn R."/>
            <person name="Kale V."/>
            <person name="Holt S."/>
            <person name="Cochrane G."/>
            <person name="Meng A."/>
            <person name="Brown T."/>
            <person name="Cohen L."/>
        </authorList>
    </citation>
    <scope>NUCLEOTIDE SEQUENCE</scope>
</reference>
<dbReference type="GO" id="GO:0008270">
    <property type="term" value="F:zinc ion binding"/>
    <property type="evidence" value="ECO:0007669"/>
    <property type="project" value="UniProtKB-KW"/>
</dbReference>
<feature type="domain" description="RING-type" evidence="7">
    <location>
        <begin position="209"/>
        <end position="254"/>
    </location>
</feature>
<feature type="compositionally biased region" description="Acidic residues" evidence="5">
    <location>
        <begin position="271"/>
        <end position="287"/>
    </location>
</feature>
<proteinExistence type="predicted"/>
<evidence type="ECO:0000259" key="7">
    <source>
        <dbReference type="PROSITE" id="PS50089"/>
    </source>
</evidence>
<evidence type="ECO:0000256" key="3">
    <source>
        <dbReference type="ARBA" id="ARBA00022833"/>
    </source>
</evidence>
<keyword evidence="3" id="KW-0862">Zinc</keyword>
<dbReference type="InterPro" id="IPR001841">
    <property type="entry name" value="Znf_RING"/>
</dbReference>
<feature type="transmembrane region" description="Helical" evidence="6">
    <location>
        <begin position="82"/>
        <end position="102"/>
    </location>
</feature>
<accession>A0A7S1AZC8</accession>
<name>A0A7S1AZC8_NOCSC</name>
<evidence type="ECO:0000313" key="8">
    <source>
        <dbReference type="EMBL" id="CAD8869923.1"/>
    </source>
</evidence>
<dbReference type="PROSITE" id="PS50089">
    <property type="entry name" value="ZF_RING_2"/>
    <property type="match status" value="1"/>
</dbReference>
<keyword evidence="6" id="KW-1133">Transmembrane helix</keyword>
<evidence type="ECO:0000256" key="4">
    <source>
        <dbReference type="PROSITE-ProRule" id="PRU00175"/>
    </source>
</evidence>
<feature type="transmembrane region" description="Helical" evidence="6">
    <location>
        <begin position="107"/>
        <end position="126"/>
    </location>
</feature>
<keyword evidence="1" id="KW-0479">Metal-binding</keyword>
<dbReference type="EMBL" id="HBFQ01062505">
    <property type="protein sequence ID" value="CAD8869923.1"/>
    <property type="molecule type" value="Transcribed_RNA"/>
</dbReference>
<organism evidence="8">
    <name type="scientific">Noctiluca scintillans</name>
    <name type="common">Sea sparkle</name>
    <name type="synonym">Red tide dinoflagellate</name>
    <dbReference type="NCBI Taxonomy" id="2966"/>
    <lineage>
        <taxon>Eukaryota</taxon>
        <taxon>Sar</taxon>
        <taxon>Alveolata</taxon>
        <taxon>Dinophyceae</taxon>
        <taxon>Noctilucales</taxon>
        <taxon>Noctilucaceae</taxon>
        <taxon>Noctiluca</taxon>
    </lineage>
</organism>
<dbReference type="InterPro" id="IPR013083">
    <property type="entry name" value="Znf_RING/FYVE/PHD"/>
</dbReference>
<protein>
    <recommendedName>
        <fullName evidence="7">RING-type domain-containing protein</fullName>
    </recommendedName>
</protein>
<evidence type="ECO:0000256" key="2">
    <source>
        <dbReference type="ARBA" id="ARBA00022771"/>
    </source>
</evidence>
<dbReference type="SUPFAM" id="SSF57850">
    <property type="entry name" value="RING/U-box"/>
    <property type="match status" value="1"/>
</dbReference>
<dbReference type="GO" id="GO:0016567">
    <property type="term" value="P:protein ubiquitination"/>
    <property type="evidence" value="ECO:0007669"/>
    <property type="project" value="TreeGrafter"/>
</dbReference>
<dbReference type="PANTHER" id="PTHR45969">
    <property type="entry name" value="RING ZINC FINGER PROTEIN-RELATED"/>
    <property type="match status" value="1"/>
</dbReference>
<dbReference type="Gene3D" id="3.30.40.10">
    <property type="entry name" value="Zinc/RING finger domain, C3HC4 (zinc finger)"/>
    <property type="match status" value="1"/>
</dbReference>